<reference evidence="2 3" key="2">
    <citation type="submission" date="2018-04" db="EMBL/GenBank/DDBJ databases">
        <title>OglaRS2 (Oryza glaberrima Reference Sequence Version 2).</title>
        <authorList>
            <person name="Zhang J."/>
            <person name="Kudrna D."/>
            <person name="Lee S."/>
            <person name="Talag J."/>
            <person name="Rajasekar S."/>
            <person name="Wing R.A."/>
        </authorList>
    </citation>
    <scope>NUCLEOTIDE SEQUENCE [LARGE SCALE GENOMIC DNA]</scope>
    <source>
        <strain evidence="2 3">cv. IRGC 96717</strain>
    </source>
</reference>
<dbReference type="HOGENOM" id="CLU_1285051_0_0_1"/>
<feature type="compositionally biased region" description="Basic and acidic residues" evidence="1">
    <location>
        <begin position="96"/>
        <end position="110"/>
    </location>
</feature>
<sequence length="215" mass="23505">MALVADAGGDADVAVAAAATETRQPFTALSRLTPAITLARVLQVSEGNNYGSSDVGSYEYDYEDEEDYKEELRVPGNKSGSNMGARGSSHPTPLHPHREEKEGREKKRGAEEEEDVPPSPPFLEPPLHGTNIINMSKRTLLTYYSSSSNTDPSPSIENLSQPKRPRAEFSHSDIIGDPGLHKPIEAYPPEIRDQVRRAYALSGPTQPDITIFSCK</sequence>
<accession>I1QAA1</accession>
<organism evidence="2 3">
    <name type="scientific">Oryza glaberrima</name>
    <name type="common">African rice</name>
    <dbReference type="NCBI Taxonomy" id="4538"/>
    <lineage>
        <taxon>Eukaryota</taxon>
        <taxon>Viridiplantae</taxon>
        <taxon>Streptophyta</taxon>
        <taxon>Embryophyta</taxon>
        <taxon>Tracheophyta</taxon>
        <taxon>Spermatophyta</taxon>
        <taxon>Magnoliopsida</taxon>
        <taxon>Liliopsida</taxon>
        <taxon>Poales</taxon>
        <taxon>Poaceae</taxon>
        <taxon>BOP clade</taxon>
        <taxon>Oryzoideae</taxon>
        <taxon>Oryzeae</taxon>
        <taxon>Oryzinae</taxon>
        <taxon>Oryza</taxon>
    </lineage>
</organism>
<feature type="compositionally biased region" description="Acidic residues" evidence="1">
    <location>
        <begin position="60"/>
        <end position="69"/>
    </location>
</feature>
<dbReference type="AlphaFoldDB" id="I1QAA1"/>
<dbReference type="STRING" id="4538.I1QAA1"/>
<protein>
    <submittedName>
        <fullName evidence="2">Uncharacterized protein</fullName>
    </submittedName>
</protein>
<evidence type="ECO:0000313" key="2">
    <source>
        <dbReference type="EnsemblPlants" id="ORGLA07G0104300.1"/>
    </source>
</evidence>
<feature type="region of interest" description="Disordered" evidence="1">
    <location>
        <begin position="44"/>
        <end position="130"/>
    </location>
</feature>
<evidence type="ECO:0000313" key="3">
    <source>
        <dbReference type="Proteomes" id="UP000007306"/>
    </source>
</evidence>
<dbReference type="Gramene" id="ORGLA07G0104300.1">
    <property type="protein sequence ID" value="ORGLA07G0104300.1"/>
    <property type="gene ID" value="ORGLA07G0104300"/>
</dbReference>
<feature type="compositionally biased region" description="Low complexity" evidence="1">
    <location>
        <begin position="145"/>
        <end position="155"/>
    </location>
</feature>
<dbReference type="Proteomes" id="UP000007306">
    <property type="component" value="Chromosome 7"/>
</dbReference>
<keyword evidence="3" id="KW-1185">Reference proteome</keyword>
<feature type="region of interest" description="Disordered" evidence="1">
    <location>
        <begin position="145"/>
        <end position="183"/>
    </location>
</feature>
<feature type="compositionally biased region" description="Polar residues" evidence="1">
    <location>
        <begin position="45"/>
        <end position="55"/>
    </location>
</feature>
<evidence type="ECO:0000256" key="1">
    <source>
        <dbReference type="SAM" id="MobiDB-lite"/>
    </source>
</evidence>
<name>I1QAA1_ORYGL</name>
<dbReference type="EnsemblPlants" id="ORGLA07G0104300.1">
    <property type="protein sequence ID" value="ORGLA07G0104300.1"/>
    <property type="gene ID" value="ORGLA07G0104300"/>
</dbReference>
<reference evidence="2" key="1">
    <citation type="submission" date="2015-06" db="UniProtKB">
        <authorList>
            <consortium name="EnsemblPlants"/>
        </authorList>
    </citation>
    <scope>IDENTIFICATION</scope>
</reference>
<proteinExistence type="predicted"/>